<name>A0ABN7B2H8_9HEMI</name>
<dbReference type="EMBL" id="AP028916">
    <property type="protein sequence ID" value="BES98029.1"/>
    <property type="molecule type" value="Genomic_DNA"/>
</dbReference>
<feature type="transmembrane region" description="Helical" evidence="1">
    <location>
        <begin position="140"/>
        <end position="161"/>
    </location>
</feature>
<organism evidence="2 3">
    <name type="scientific">Nesidiocoris tenuis</name>
    <dbReference type="NCBI Taxonomy" id="355587"/>
    <lineage>
        <taxon>Eukaryota</taxon>
        <taxon>Metazoa</taxon>
        <taxon>Ecdysozoa</taxon>
        <taxon>Arthropoda</taxon>
        <taxon>Hexapoda</taxon>
        <taxon>Insecta</taxon>
        <taxon>Pterygota</taxon>
        <taxon>Neoptera</taxon>
        <taxon>Paraneoptera</taxon>
        <taxon>Hemiptera</taxon>
        <taxon>Heteroptera</taxon>
        <taxon>Panheteroptera</taxon>
        <taxon>Cimicomorpha</taxon>
        <taxon>Miridae</taxon>
        <taxon>Dicyphina</taxon>
        <taxon>Nesidiocoris</taxon>
    </lineage>
</organism>
<dbReference type="Proteomes" id="UP001307889">
    <property type="component" value="Chromosome 8"/>
</dbReference>
<evidence type="ECO:0000313" key="3">
    <source>
        <dbReference type="Proteomes" id="UP001307889"/>
    </source>
</evidence>
<keyword evidence="1" id="KW-0812">Transmembrane</keyword>
<protein>
    <recommendedName>
        <fullName evidence="4">Gustatory receptor</fullName>
    </recommendedName>
</protein>
<evidence type="ECO:0000313" key="2">
    <source>
        <dbReference type="EMBL" id="BES98029.1"/>
    </source>
</evidence>
<keyword evidence="3" id="KW-1185">Reference proteome</keyword>
<feature type="transmembrane region" description="Helical" evidence="1">
    <location>
        <begin position="197"/>
        <end position="220"/>
    </location>
</feature>
<proteinExistence type="predicted"/>
<keyword evidence="1" id="KW-1133">Transmembrane helix</keyword>
<evidence type="ECO:0008006" key="4">
    <source>
        <dbReference type="Google" id="ProtNLM"/>
    </source>
</evidence>
<gene>
    <name evidence="2" type="ORF">NTJ_10844</name>
</gene>
<evidence type="ECO:0000256" key="1">
    <source>
        <dbReference type="SAM" id="Phobius"/>
    </source>
</evidence>
<sequence>MKTKHLLNVSRFLGLWPSSRSNSKFFVTLSILVNILDSVPKAYVFLAVEPSLIKTRSAIYLELLRNCLSKACVVAHVLTVVIRRNDFVELDKFLQNPTFEKMGNRMFASGLLTYLWRFVTVCWLDVMCRMYTDLALSTSFLFFNLNEFVIVIQFCTVLRALRHNVASATDNLYCLQKSDFRSVDRALELGEKVDRLYGIQILLIISQIFLIVVSYSLTLVQMISCSKCSFYTYICTNNGTNYPMIAFCAGGIFSAVFVLTIILHCCQSTAGQVGVISQFQSSIIPGEKPDVSKPPACRLVLF</sequence>
<feature type="transmembrane region" description="Helical" evidence="1">
    <location>
        <begin position="241"/>
        <end position="263"/>
    </location>
</feature>
<keyword evidence="1" id="KW-0472">Membrane</keyword>
<feature type="transmembrane region" description="Helical" evidence="1">
    <location>
        <begin position="105"/>
        <end position="128"/>
    </location>
</feature>
<reference evidence="2 3" key="1">
    <citation type="submission" date="2023-09" db="EMBL/GenBank/DDBJ databases">
        <title>Nesidiocoris tenuis whole genome shotgun sequence.</title>
        <authorList>
            <person name="Shibata T."/>
            <person name="Shimoda M."/>
            <person name="Kobayashi T."/>
            <person name="Uehara T."/>
        </authorList>
    </citation>
    <scope>NUCLEOTIDE SEQUENCE [LARGE SCALE GENOMIC DNA]</scope>
    <source>
        <strain evidence="2 3">Japan</strain>
    </source>
</reference>
<accession>A0ABN7B2H8</accession>